<name>A0ABY4GE70_9BACT</name>
<evidence type="ECO:0000313" key="3">
    <source>
        <dbReference type="Proteomes" id="UP000830401"/>
    </source>
</evidence>
<dbReference type="RefSeq" id="WP_245126977.1">
    <property type="nucleotide sequence ID" value="NZ_CP095065.1"/>
</dbReference>
<dbReference type="Proteomes" id="UP000830401">
    <property type="component" value="Plasmid unnamed4"/>
</dbReference>
<proteinExistence type="predicted"/>
<sequence length="135" mass="14991">MKPDYYTVHPALQPYVSHIMVLQVHLSGPTDHRVAPFPPTPQHSLHFYPGDATHSRHATHPFLALPEATIVGPQTKKVDLALGANHRFVSVAFHPGGLFQLLRVPLHELRDVPLSAAELLGPDIRRVSEQLQATR</sequence>
<accession>A0ABY4GE70</accession>
<geneLocation type="plasmid" evidence="2 3">
    <name>unnamed4</name>
</geneLocation>
<evidence type="ECO:0000259" key="1">
    <source>
        <dbReference type="Pfam" id="PF20240"/>
    </source>
</evidence>
<reference evidence="2" key="1">
    <citation type="submission" date="2022-04" db="EMBL/GenBank/DDBJ databases">
        <title>Hymenobacter sp. isolated from the air.</title>
        <authorList>
            <person name="Won M."/>
            <person name="Lee C.-M."/>
            <person name="Woen H.-Y."/>
            <person name="Kwon S.-W."/>
        </authorList>
    </citation>
    <scope>NUCLEOTIDE SEQUENCE</scope>
    <source>
        <strain evidence="2">5420S-77</strain>
        <plasmid evidence="2">unnamed4</plasmid>
    </source>
</reference>
<feature type="domain" description="DUF6597" evidence="1">
    <location>
        <begin position="9"/>
        <end position="111"/>
    </location>
</feature>
<evidence type="ECO:0000313" key="2">
    <source>
        <dbReference type="EMBL" id="UOQ69223.1"/>
    </source>
</evidence>
<dbReference type="Pfam" id="PF20240">
    <property type="entry name" value="DUF6597"/>
    <property type="match status" value="1"/>
</dbReference>
<organism evidence="2 3">
    <name type="scientific">Hymenobacter volaticus</name>
    <dbReference type="NCBI Taxonomy" id="2932254"/>
    <lineage>
        <taxon>Bacteria</taxon>
        <taxon>Pseudomonadati</taxon>
        <taxon>Bacteroidota</taxon>
        <taxon>Cytophagia</taxon>
        <taxon>Cytophagales</taxon>
        <taxon>Hymenobacteraceae</taxon>
        <taxon>Hymenobacter</taxon>
    </lineage>
</organism>
<dbReference type="InterPro" id="IPR046532">
    <property type="entry name" value="DUF6597"/>
</dbReference>
<gene>
    <name evidence="2" type="ORF">MUN86_27605</name>
</gene>
<keyword evidence="2" id="KW-0614">Plasmid</keyword>
<dbReference type="EMBL" id="CP095065">
    <property type="protein sequence ID" value="UOQ69223.1"/>
    <property type="molecule type" value="Genomic_DNA"/>
</dbReference>
<keyword evidence="3" id="KW-1185">Reference proteome</keyword>
<protein>
    <recommendedName>
        <fullName evidence="1">DUF6597 domain-containing protein</fullName>
    </recommendedName>
</protein>